<name>A0AAV4NN77_CAEEX</name>
<reference evidence="1 2" key="1">
    <citation type="submission" date="2021-06" db="EMBL/GenBank/DDBJ databases">
        <title>Caerostris extrusa draft genome.</title>
        <authorList>
            <person name="Kono N."/>
            <person name="Arakawa K."/>
        </authorList>
    </citation>
    <scope>NUCLEOTIDE SEQUENCE [LARGE SCALE GENOMIC DNA]</scope>
</reference>
<dbReference type="EMBL" id="BPLR01003469">
    <property type="protein sequence ID" value="GIX84989.1"/>
    <property type="molecule type" value="Genomic_DNA"/>
</dbReference>
<evidence type="ECO:0000313" key="2">
    <source>
        <dbReference type="Proteomes" id="UP001054945"/>
    </source>
</evidence>
<organism evidence="1 2">
    <name type="scientific">Caerostris extrusa</name>
    <name type="common">Bark spider</name>
    <name type="synonym">Caerostris bankana</name>
    <dbReference type="NCBI Taxonomy" id="172846"/>
    <lineage>
        <taxon>Eukaryota</taxon>
        <taxon>Metazoa</taxon>
        <taxon>Ecdysozoa</taxon>
        <taxon>Arthropoda</taxon>
        <taxon>Chelicerata</taxon>
        <taxon>Arachnida</taxon>
        <taxon>Araneae</taxon>
        <taxon>Araneomorphae</taxon>
        <taxon>Entelegynae</taxon>
        <taxon>Araneoidea</taxon>
        <taxon>Araneidae</taxon>
        <taxon>Caerostris</taxon>
    </lineage>
</organism>
<accession>A0AAV4NN77</accession>
<protein>
    <submittedName>
        <fullName evidence="1">Uncharacterized protein</fullName>
    </submittedName>
</protein>
<gene>
    <name evidence="1" type="ORF">CEXT_658011</name>
</gene>
<proteinExistence type="predicted"/>
<sequence>MVPDQVFCSFWTSNRTKENILFSHPITNNITNDTLIEEVVATKVEAVTIETISLRDVSGIKLQVAGWKVVKFPNWSCSLRNPTSDTELNDPMPGMETTTLWICLPYSYFLER</sequence>
<comment type="caution">
    <text evidence="1">The sequence shown here is derived from an EMBL/GenBank/DDBJ whole genome shotgun (WGS) entry which is preliminary data.</text>
</comment>
<dbReference type="AlphaFoldDB" id="A0AAV4NN77"/>
<dbReference type="Proteomes" id="UP001054945">
    <property type="component" value="Unassembled WGS sequence"/>
</dbReference>
<keyword evidence="2" id="KW-1185">Reference proteome</keyword>
<evidence type="ECO:0000313" key="1">
    <source>
        <dbReference type="EMBL" id="GIX84989.1"/>
    </source>
</evidence>